<proteinExistence type="predicted"/>
<dbReference type="EMBL" id="JAZDDF010000176">
    <property type="protein sequence ID" value="MEE1974419.1"/>
    <property type="molecule type" value="Genomic_DNA"/>
</dbReference>
<gene>
    <name evidence="2" type="ORF">V1H85_18345</name>
</gene>
<organism evidence="2 3">
    <name type="scientific">Maribacter flavus</name>
    <dbReference type="NCBI Taxonomy" id="1658664"/>
    <lineage>
        <taxon>Bacteria</taxon>
        <taxon>Pseudomonadati</taxon>
        <taxon>Bacteroidota</taxon>
        <taxon>Flavobacteriia</taxon>
        <taxon>Flavobacteriales</taxon>
        <taxon>Flavobacteriaceae</taxon>
        <taxon>Maribacter</taxon>
    </lineage>
</organism>
<accession>A0ABU7IN65</accession>
<sequence length="67" mass="7646">MVYQEIEEGSGNVQGKSVPKAIEDETDSQKISWSSLLAYYPMTDIISYERTTDFSQSDRITKLHNIT</sequence>
<protein>
    <submittedName>
        <fullName evidence="2">Uncharacterized protein</fullName>
    </submittedName>
</protein>
<comment type="caution">
    <text evidence="2">The sequence shown here is derived from an EMBL/GenBank/DDBJ whole genome shotgun (WGS) entry which is preliminary data.</text>
</comment>
<reference evidence="2 3" key="1">
    <citation type="submission" date="2024-01" db="EMBL/GenBank/DDBJ databases">
        <title>Maribacter spp. originated from different algae showed divergent polysaccharides utilization ability.</title>
        <authorList>
            <person name="Wang H."/>
            <person name="Wu Y."/>
        </authorList>
    </citation>
    <scope>NUCLEOTIDE SEQUENCE [LARGE SCALE GENOMIC DNA]</scope>
    <source>
        <strain evidence="2 3">KPT27_14</strain>
    </source>
</reference>
<name>A0ABU7IN65_9FLAO</name>
<dbReference type="RefSeq" id="WP_330072602.1">
    <property type="nucleotide sequence ID" value="NZ_JAZDDF010000176.1"/>
</dbReference>
<evidence type="ECO:0000256" key="1">
    <source>
        <dbReference type="SAM" id="MobiDB-lite"/>
    </source>
</evidence>
<dbReference type="Proteomes" id="UP001343698">
    <property type="component" value="Unassembled WGS sequence"/>
</dbReference>
<feature type="region of interest" description="Disordered" evidence="1">
    <location>
        <begin position="1"/>
        <end position="20"/>
    </location>
</feature>
<feature type="non-terminal residue" evidence="2">
    <location>
        <position position="67"/>
    </location>
</feature>
<evidence type="ECO:0000313" key="2">
    <source>
        <dbReference type="EMBL" id="MEE1974419.1"/>
    </source>
</evidence>
<keyword evidence="3" id="KW-1185">Reference proteome</keyword>
<evidence type="ECO:0000313" key="3">
    <source>
        <dbReference type="Proteomes" id="UP001343698"/>
    </source>
</evidence>